<dbReference type="KEGG" id="scq:SCULI_v1c06610"/>
<dbReference type="STRING" id="1276246.SCULI_v1c06610"/>
<dbReference type="HOGENOM" id="CLU_1069218_0_0_14"/>
<organism evidence="1 2">
    <name type="scientific">Spiroplasma culicicola AES-1</name>
    <dbReference type="NCBI Taxonomy" id="1276246"/>
    <lineage>
        <taxon>Bacteria</taxon>
        <taxon>Bacillati</taxon>
        <taxon>Mycoplasmatota</taxon>
        <taxon>Mollicutes</taxon>
        <taxon>Entomoplasmatales</taxon>
        <taxon>Spiroplasmataceae</taxon>
        <taxon>Spiroplasma</taxon>
    </lineage>
</organism>
<reference evidence="1 2" key="1">
    <citation type="journal article" date="2014" name="Genome Biol. Evol.">
        <title>Molecular evolution of the substrate utilization strategies and putative virulence factors in mosquito-associated Spiroplasma species.</title>
        <authorList>
            <person name="Chang T.H."/>
            <person name="Lo W.S."/>
            <person name="Ku C."/>
            <person name="Chen L.L."/>
            <person name="Kuo C.H."/>
        </authorList>
    </citation>
    <scope>NUCLEOTIDE SEQUENCE [LARGE SCALE GENOMIC DNA]</scope>
    <source>
        <strain evidence="1">AES-1</strain>
    </source>
</reference>
<evidence type="ECO:0000313" key="2">
    <source>
        <dbReference type="Proteomes" id="UP000019267"/>
    </source>
</evidence>
<gene>
    <name evidence="1" type="ORF">SCULI_v1c06610</name>
</gene>
<dbReference type="RefSeq" id="WP_025363234.1">
    <property type="nucleotide sequence ID" value="NZ_CP006681.1"/>
</dbReference>
<protein>
    <submittedName>
        <fullName evidence="1">Uncharacterized protein</fullName>
    </submittedName>
</protein>
<dbReference type="AlphaFoldDB" id="W6A7N8"/>
<dbReference type="Proteomes" id="UP000019267">
    <property type="component" value="Chromosome"/>
</dbReference>
<evidence type="ECO:0000313" key="1">
    <source>
        <dbReference type="EMBL" id="AHI53002.1"/>
    </source>
</evidence>
<proteinExistence type="predicted"/>
<sequence>MIKLLSLIGTIGLGVSNTTPLLSISSYQENINVSDNVDLSVADGHYNIFRKFPYYSVNLKAWAIASEFITGQAANALNSAGHFSDPSDFELVSSYNITDQRDLNDDDLFGRTGARTILVESVLKASQSGEAKGFFGEMKIYTEIVQESLDLSFLNGEEMFRVVIGVNDIESIAKSIHSDIFVFFLNDFELPTFQHVNSVETSKFLFKHGTNELFTQEDLENLEVNELTKLDFWLTPTKEGKERGVYNKAKMTLSYIKTNS</sequence>
<keyword evidence="2" id="KW-1185">Reference proteome</keyword>
<dbReference type="PATRIC" id="fig|1276246.3.peg.660"/>
<dbReference type="EMBL" id="CP006681">
    <property type="protein sequence ID" value="AHI53002.1"/>
    <property type="molecule type" value="Genomic_DNA"/>
</dbReference>
<accession>W6A7N8</accession>
<name>W6A7N8_9MOLU</name>